<protein>
    <submittedName>
        <fullName evidence="2">Uncharacterized protein</fullName>
    </submittedName>
</protein>
<keyword evidence="3" id="KW-1185">Reference proteome</keyword>
<proteinExistence type="predicted"/>
<sequence>MHAEFGAPAPRSITATAAPRPKPPNFPRSAFDLAAYGVGAKKDFVGTGVWSFVKMRRDGAKPNAAAPPPRPAAKPVERKTQVSPAPKPPPPPRKP</sequence>
<accession>A0A2V0NY31</accession>
<dbReference type="AlphaFoldDB" id="A0A2V0NY31"/>
<evidence type="ECO:0000313" key="2">
    <source>
        <dbReference type="EMBL" id="GBF90473.1"/>
    </source>
</evidence>
<name>A0A2V0NY31_9CHLO</name>
<dbReference type="Proteomes" id="UP000247498">
    <property type="component" value="Unassembled WGS sequence"/>
</dbReference>
<dbReference type="EMBL" id="BDRX01000017">
    <property type="protein sequence ID" value="GBF90473.1"/>
    <property type="molecule type" value="Genomic_DNA"/>
</dbReference>
<comment type="caution">
    <text evidence="2">The sequence shown here is derived from an EMBL/GenBank/DDBJ whole genome shotgun (WGS) entry which is preliminary data.</text>
</comment>
<reference evidence="2 3" key="1">
    <citation type="journal article" date="2018" name="Sci. Rep.">
        <title>Raphidocelis subcapitata (=Pseudokirchneriella subcapitata) provides an insight into genome evolution and environmental adaptations in the Sphaeropleales.</title>
        <authorList>
            <person name="Suzuki S."/>
            <person name="Yamaguchi H."/>
            <person name="Nakajima N."/>
            <person name="Kawachi M."/>
        </authorList>
    </citation>
    <scope>NUCLEOTIDE SEQUENCE [LARGE SCALE GENOMIC DNA]</scope>
    <source>
        <strain evidence="2 3">NIES-35</strain>
    </source>
</reference>
<feature type="region of interest" description="Disordered" evidence="1">
    <location>
        <begin position="1"/>
        <end position="29"/>
    </location>
</feature>
<feature type="compositionally biased region" description="Pro residues" evidence="1">
    <location>
        <begin position="85"/>
        <end position="95"/>
    </location>
</feature>
<evidence type="ECO:0000313" key="3">
    <source>
        <dbReference type="Proteomes" id="UP000247498"/>
    </source>
</evidence>
<dbReference type="InParanoid" id="A0A2V0NY31"/>
<gene>
    <name evidence="2" type="ORF">Rsub_03469</name>
</gene>
<organism evidence="2 3">
    <name type="scientific">Raphidocelis subcapitata</name>
    <dbReference type="NCBI Taxonomy" id="307507"/>
    <lineage>
        <taxon>Eukaryota</taxon>
        <taxon>Viridiplantae</taxon>
        <taxon>Chlorophyta</taxon>
        <taxon>core chlorophytes</taxon>
        <taxon>Chlorophyceae</taxon>
        <taxon>CS clade</taxon>
        <taxon>Sphaeropleales</taxon>
        <taxon>Selenastraceae</taxon>
        <taxon>Raphidocelis</taxon>
    </lineage>
</organism>
<feature type="region of interest" description="Disordered" evidence="1">
    <location>
        <begin position="59"/>
        <end position="95"/>
    </location>
</feature>
<evidence type="ECO:0000256" key="1">
    <source>
        <dbReference type="SAM" id="MobiDB-lite"/>
    </source>
</evidence>